<feature type="domain" description="Major facilitator superfamily (MFS) profile" evidence="8">
    <location>
        <begin position="10"/>
        <end position="402"/>
    </location>
</feature>
<dbReference type="OrthoDB" id="9775268at2"/>
<evidence type="ECO:0000256" key="4">
    <source>
        <dbReference type="ARBA" id="ARBA00022692"/>
    </source>
</evidence>
<evidence type="ECO:0000259" key="8">
    <source>
        <dbReference type="PROSITE" id="PS50850"/>
    </source>
</evidence>
<name>A0A1H3LAZ2_9BACI</name>
<feature type="transmembrane region" description="Helical" evidence="7">
    <location>
        <begin position="166"/>
        <end position="189"/>
    </location>
</feature>
<keyword evidence="4 7" id="KW-0812">Transmembrane</keyword>
<protein>
    <submittedName>
        <fullName evidence="9">Major Facilitator Superfamily protein</fullName>
    </submittedName>
</protein>
<evidence type="ECO:0000313" key="9">
    <source>
        <dbReference type="EMBL" id="SDY61466.1"/>
    </source>
</evidence>
<accession>A0A1H3LAZ2</accession>
<dbReference type="PANTHER" id="PTHR23513:SF11">
    <property type="entry name" value="STAPHYLOFERRIN A TRANSPORTER"/>
    <property type="match status" value="1"/>
</dbReference>
<dbReference type="PANTHER" id="PTHR23513">
    <property type="entry name" value="INTEGRAL MEMBRANE EFFLUX PROTEIN-RELATED"/>
    <property type="match status" value="1"/>
</dbReference>
<dbReference type="InterPro" id="IPR011701">
    <property type="entry name" value="MFS"/>
</dbReference>
<feature type="transmembrane region" description="Helical" evidence="7">
    <location>
        <begin position="224"/>
        <end position="245"/>
    </location>
</feature>
<sequence length="421" mass="47065">MFDLLKQSNNLRQIVLANLFSSFGRGMVLIGISWYMVEESGQAGPLGITMLISTLLMIIIGPNLGIVIDKFSRKRILITENVFGSLVLFIFSILFLNIDQISIITLTIIYIISMLISQIHFPTQSALVQELFDSSEYQEVNSTLEVQNQVAQVLAGALAGLLLTNFSLTVVLLITSITYFIAFIFLLFVKYEFNNADVEITSNKLGWVKKLTYGLKFVCKKKNFLVFGMSVFVPFIILMVGNLLAPVYVSLDINESVTIFSMGELAYALGAVFAGLLVIVILKRVSQKGFLVVNILIFATLLTIMVIWGQGWFFILTYFYLGWTVASTRLVSQTIFMNIVPKYIMGRVLTALDMLALIVRVILLITFTIILDFLSAGIGYLLLSVISIIAAVGIFISFNKVHTEKNEFYNNSPLQNKDFKA</sequence>
<dbReference type="InterPro" id="IPR036259">
    <property type="entry name" value="MFS_trans_sf"/>
</dbReference>
<feature type="transmembrane region" description="Helical" evidence="7">
    <location>
        <begin position="43"/>
        <end position="65"/>
    </location>
</feature>
<dbReference type="AlphaFoldDB" id="A0A1H3LAZ2"/>
<keyword evidence="2" id="KW-0813">Transport</keyword>
<reference evidence="10" key="1">
    <citation type="submission" date="2016-10" db="EMBL/GenBank/DDBJ databases">
        <authorList>
            <person name="Varghese N."/>
            <person name="Submissions S."/>
        </authorList>
    </citation>
    <scope>NUCLEOTIDE SEQUENCE [LARGE SCALE GENOMIC DNA]</scope>
    <source>
        <strain evidence="10">SP</strain>
    </source>
</reference>
<proteinExistence type="predicted"/>
<dbReference type="CDD" id="cd06173">
    <property type="entry name" value="MFS_MefA_like"/>
    <property type="match status" value="1"/>
</dbReference>
<evidence type="ECO:0000313" key="10">
    <source>
        <dbReference type="Proteomes" id="UP000198935"/>
    </source>
</evidence>
<feature type="transmembrane region" description="Helical" evidence="7">
    <location>
        <begin position="315"/>
        <end position="336"/>
    </location>
</feature>
<dbReference type="EMBL" id="FNPI01000002">
    <property type="protein sequence ID" value="SDY61466.1"/>
    <property type="molecule type" value="Genomic_DNA"/>
</dbReference>
<evidence type="ECO:0000256" key="5">
    <source>
        <dbReference type="ARBA" id="ARBA00022989"/>
    </source>
</evidence>
<dbReference type="Proteomes" id="UP000198935">
    <property type="component" value="Unassembled WGS sequence"/>
</dbReference>
<dbReference type="InterPro" id="IPR020846">
    <property type="entry name" value="MFS_dom"/>
</dbReference>
<dbReference type="SUPFAM" id="SSF103473">
    <property type="entry name" value="MFS general substrate transporter"/>
    <property type="match status" value="1"/>
</dbReference>
<feature type="transmembrane region" description="Helical" evidence="7">
    <location>
        <begin position="289"/>
        <end position="309"/>
    </location>
</feature>
<feature type="transmembrane region" description="Helical" evidence="7">
    <location>
        <begin position="86"/>
        <end position="112"/>
    </location>
</feature>
<dbReference type="Pfam" id="PF07690">
    <property type="entry name" value="MFS_1"/>
    <property type="match status" value="1"/>
</dbReference>
<evidence type="ECO:0000256" key="3">
    <source>
        <dbReference type="ARBA" id="ARBA00022475"/>
    </source>
</evidence>
<dbReference type="Gene3D" id="1.20.1250.20">
    <property type="entry name" value="MFS general substrate transporter like domains"/>
    <property type="match status" value="1"/>
</dbReference>
<feature type="transmembrane region" description="Helical" evidence="7">
    <location>
        <begin position="14"/>
        <end position="37"/>
    </location>
</feature>
<dbReference type="STRING" id="1503961.SAMN05421736_102417"/>
<gene>
    <name evidence="9" type="ORF">SAMN05421736_102417</name>
</gene>
<evidence type="ECO:0000256" key="6">
    <source>
        <dbReference type="ARBA" id="ARBA00023136"/>
    </source>
</evidence>
<organism evidence="9 10">
    <name type="scientific">Evansella caseinilytica</name>
    <dbReference type="NCBI Taxonomy" id="1503961"/>
    <lineage>
        <taxon>Bacteria</taxon>
        <taxon>Bacillati</taxon>
        <taxon>Bacillota</taxon>
        <taxon>Bacilli</taxon>
        <taxon>Bacillales</taxon>
        <taxon>Bacillaceae</taxon>
        <taxon>Evansella</taxon>
    </lineage>
</organism>
<evidence type="ECO:0000256" key="1">
    <source>
        <dbReference type="ARBA" id="ARBA00004651"/>
    </source>
</evidence>
<feature type="transmembrane region" description="Helical" evidence="7">
    <location>
        <begin position="265"/>
        <end position="282"/>
    </location>
</feature>
<keyword evidence="3" id="KW-1003">Cell membrane</keyword>
<keyword evidence="5 7" id="KW-1133">Transmembrane helix</keyword>
<dbReference type="GO" id="GO:0005886">
    <property type="term" value="C:plasma membrane"/>
    <property type="evidence" value="ECO:0007669"/>
    <property type="project" value="UniProtKB-SubCell"/>
</dbReference>
<keyword evidence="6 7" id="KW-0472">Membrane</keyword>
<feature type="transmembrane region" description="Helical" evidence="7">
    <location>
        <begin position="348"/>
        <end position="371"/>
    </location>
</feature>
<evidence type="ECO:0000256" key="7">
    <source>
        <dbReference type="SAM" id="Phobius"/>
    </source>
</evidence>
<dbReference type="GO" id="GO:0022857">
    <property type="term" value="F:transmembrane transporter activity"/>
    <property type="evidence" value="ECO:0007669"/>
    <property type="project" value="InterPro"/>
</dbReference>
<dbReference type="PROSITE" id="PS50850">
    <property type="entry name" value="MFS"/>
    <property type="match status" value="1"/>
</dbReference>
<evidence type="ECO:0000256" key="2">
    <source>
        <dbReference type="ARBA" id="ARBA00022448"/>
    </source>
</evidence>
<keyword evidence="10" id="KW-1185">Reference proteome</keyword>
<comment type="subcellular location">
    <subcellularLocation>
        <location evidence="1">Cell membrane</location>
        <topology evidence="1">Multi-pass membrane protein</topology>
    </subcellularLocation>
</comment>
<feature type="transmembrane region" description="Helical" evidence="7">
    <location>
        <begin position="377"/>
        <end position="398"/>
    </location>
</feature>